<name>A0ABQ4WRN8_9ASTR</name>
<organism evidence="3 4">
    <name type="scientific">Tanacetum coccineum</name>
    <dbReference type="NCBI Taxonomy" id="301880"/>
    <lineage>
        <taxon>Eukaryota</taxon>
        <taxon>Viridiplantae</taxon>
        <taxon>Streptophyta</taxon>
        <taxon>Embryophyta</taxon>
        <taxon>Tracheophyta</taxon>
        <taxon>Spermatophyta</taxon>
        <taxon>Magnoliopsida</taxon>
        <taxon>eudicotyledons</taxon>
        <taxon>Gunneridae</taxon>
        <taxon>Pentapetalae</taxon>
        <taxon>asterids</taxon>
        <taxon>campanulids</taxon>
        <taxon>Asterales</taxon>
        <taxon>Asteraceae</taxon>
        <taxon>Asteroideae</taxon>
        <taxon>Anthemideae</taxon>
        <taxon>Anthemidinae</taxon>
        <taxon>Tanacetum</taxon>
    </lineage>
</organism>
<reference evidence="3" key="2">
    <citation type="submission" date="2022-01" db="EMBL/GenBank/DDBJ databases">
        <authorList>
            <person name="Yamashiro T."/>
            <person name="Shiraishi A."/>
            <person name="Satake H."/>
            <person name="Nakayama K."/>
        </authorList>
    </citation>
    <scope>NUCLEOTIDE SEQUENCE</scope>
</reference>
<comment type="caution">
    <text evidence="3">The sequence shown here is derived from an EMBL/GenBank/DDBJ whole genome shotgun (WGS) entry which is preliminary data.</text>
</comment>
<dbReference type="PANTHER" id="PTHR11439">
    <property type="entry name" value="GAG-POL-RELATED RETROTRANSPOSON"/>
    <property type="match status" value="1"/>
</dbReference>
<sequence>MVAINGAGFDWSYMANDEAPTNMIFMDFSDSELIGSQITDNSKRGLGYESYNAVPPPNTGRFSPPKFDLSHTGLLEFAEPSVQNYGVKPIEVVAQTSSIKISEPVKRNNDAPLIKDWESDGEDEVESPSETQRKTVEPSVDKVEADKPKKNDKPTRRSVKYAEMYKKQRPRGNQQNSNNMKSQQLGNNFVMYNKACYACGSFHHLQARCKYHQRERMVTETNHSRVNHSANTAPKAVLTRTGLKPVNSVRHVNPKRPNSAVLNAVRENKGKAVKASACWVWRPIKLDSASIVLKKHTYIDARGRSKIALYGLHQASRALYETLAKYLMGNGFQRGKIDQTLFIKRQKEDILLVQVYVDDIIFGSTKKELCTEFEELMHNRFQISSMGELTFVLGLQVKQKLDGIFISQDKYVDEILRKFKYADVKTASTPMDKVKALLKDSDGDDVDVHLYRSMIGSLMYLTSSRPDIMFDCKKQTVVATSTTEAEYVAATSCCGQCWLFITKQKCVNNQSLSHINEVGTLRYISLVVPLTKVGDEAVHKELGDRMERAATTASSFEAEQDSASIRRHLKLEDSDGINTLVNTEIFEQLALMGYVSDSDRLTFQKGHFSP</sequence>
<feature type="region of interest" description="Disordered" evidence="1">
    <location>
        <begin position="111"/>
        <end position="181"/>
    </location>
</feature>
<dbReference type="Proteomes" id="UP001151760">
    <property type="component" value="Unassembled WGS sequence"/>
</dbReference>
<dbReference type="PANTHER" id="PTHR11439:SF509">
    <property type="entry name" value="RNA-DIRECTED DNA POLYMERASE"/>
    <property type="match status" value="1"/>
</dbReference>
<gene>
    <name evidence="3" type="ORF">Tco_0628884</name>
</gene>
<keyword evidence="4" id="KW-1185">Reference proteome</keyword>
<feature type="compositionally biased region" description="Basic and acidic residues" evidence="1">
    <location>
        <begin position="131"/>
        <end position="155"/>
    </location>
</feature>
<reference evidence="3" key="1">
    <citation type="journal article" date="2022" name="Int. J. Mol. Sci.">
        <title>Draft Genome of Tanacetum Coccineum: Genomic Comparison of Closely Related Tanacetum-Family Plants.</title>
        <authorList>
            <person name="Yamashiro T."/>
            <person name="Shiraishi A."/>
            <person name="Nakayama K."/>
            <person name="Satake H."/>
        </authorList>
    </citation>
    <scope>NUCLEOTIDE SEQUENCE</scope>
</reference>
<evidence type="ECO:0000313" key="4">
    <source>
        <dbReference type="Proteomes" id="UP001151760"/>
    </source>
</evidence>
<proteinExistence type="predicted"/>
<dbReference type="Pfam" id="PF07727">
    <property type="entry name" value="RVT_2"/>
    <property type="match status" value="1"/>
</dbReference>
<dbReference type="InterPro" id="IPR013103">
    <property type="entry name" value="RVT_2"/>
</dbReference>
<feature type="domain" description="Reverse transcriptase Ty1/copia-type" evidence="2">
    <location>
        <begin position="308"/>
        <end position="432"/>
    </location>
</feature>
<evidence type="ECO:0000313" key="3">
    <source>
        <dbReference type="EMBL" id="GJS55522.1"/>
    </source>
</evidence>
<protein>
    <submittedName>
        <fullName evidence="3">Ribonuclease H-like domain-containing protein</fullName>
    </submittedName>
</protein>
<evidence type="ECO:0000256" key="1">
    <source>
        <dbReference type="SAM" id="MobiDB-lite"/>
    </source>
</evidence>
<dbReference type="EMBL" id="BQNB010008874">
    <property type="protein sequence ID" value="GJS55522.1"/>
    <property type="molecule type" value="Genomic_DNA"/>
</dbReference>
<evidence type="ECO:0000259" key="2">
    <source>
        <dbReference type="Pfam" id="PF07727"/>
    </source>
</evidence>
<accession>A0ABQ4WRN8</accession>